<dbReference type="STRING" id="307507.A0A2V0PDV6"/>
<feature type="compositionally biased region" description="Gly residues" evidence="11">
    <location>
        <begin position="699"/>
        <end position="712"/>
    </location>
</feature>
<comment type="subcellular location">
    <subcellularLocation>
        <location evidence="1">Cell membrane</location>
        <topology evidence="1">Single-pass type I membrane protein</topology>
    </subcellularLocation>
</comment>
<feature type="domain" description="Generative cell specific-1/HAP2" evidence="13">
    <location>
        <begin position="52"/>
        <end position="432"/>
    </location>
</feature>
<evidence type="ECO:0000256" key="12">
    <source>
        <dbReference type="SAM" id="SignalP"/>
    </source>
</evidence>
<gene>
    <name evidence="14" type="ORF">Rsub_08306</name>
</gene>
<feature type="compositionally biased region" description="Basic residues" evidence="11">
    <location>
        <begin position="593"/>
        <end position="606"/>
    </location>
</feature>
<keyword evidence="8" id="KW-0472">Membrane</keyword>
<evidence type="ECO:0000256" key="10">
    <source>
        <dbReference type="ARBA" id="ARBA00023279"/>
    </source>
</evidence>
<dbReference type="InterPro" id="IPR018928">
    <property type="entry name" value="HAP2/GCS1_dom"/>
</dbReference>
<dbReference type="EMBL" id="BDRX01000062">
    <property type="protein sequence ID" value="GBF95275.1"/>
    <property type="molecule type" value="Genomic_DNA"/>
</dbReference>
<evidence type="ECO:0000256" key="3">
    <source>
        <dbReference type="ARBA" id="ARBA00022475"/>
    </source>
</evidence>
<keyword evidence="5 12" id="KW-0732">Signal</keyword>
<evidence type="ECO:0000256" key="6">
    <source>
        <dbReference type="ARBA" id="ARBA00022989"/>
    </source>
</evidence>
<feature type="compositionally biased region" description="Low complexity" evidence="11">
    <location>
        <begin position="895"/>
        <end position="909"/>
    </location>
</feature>
<keyword evidence="9" id="KW-1015">Disulfide bond</keyword>
<evidence type="ECO:0000256" key="1">
    <source>
        <dbReference type="ARBA" id="ARBA00004251"/>
    </source>
</evidence>
<reference evidence="14 15" key="1">
    <citation type="journal article" date="2018" name="Sci. Rep.">
        <title>Raphidocelis subcapitata (=Pseudokirchneriella subcapitata) provides an insight into genome evolution and environmental adaptations in the Sphaeropleales.</title>
        <authorList>
            <person name="Suzuki S."/>
            <person name="Yamaguchi H."/>
            <person name="Nakajima N."/>
            <person name="Kawachi M."/>
        </authorList>
    </citation>
    <scope>NUCLEOTIDE SEQUENCE [LARGE SCALE GENOMIC DNA]</scope>
    <source>
        <strain evidence="14 15">NIES-35</strain>
    </source>
</reference>
<name>A0A2V0PDV6_9CHLO</name>
<organism evidence="14 15">
    <name type="scientific">Raphidocelis subcapitata</name>
    <dbReference type="NCBI Taxonomy" id="307507"/>
    <lineage>
        <taxon>Eukaryota</taxon>
        <taxon>Viridiplantae</taxon>
        <taxon>Chlorophyta</taxon>
        <taxon>core chlorophytes</taxon>
        <taxon>Chlorophyceae</taxon>
        <taxon>CS clade</taxon>
        <taxon>Sphaeropleales</taxon>
        <taxon>Selenastraceae</taxon>
        <taxon>Raphidocelis</taxon>
    </lineage>
</organism>
<protein>
    <recommendedName>
        <fullName evidence="13">Generative cell specific-1/HAP2 domain-containing protein</fullName>
    </recommendedName>
</protein>
<evidence type="ECO:0000256" key="7">
    <source>
        <dbReference type="ARBA" id="ARBA00023121"/>
    </source>
</evidence>
<keyword evidence="15" id="KW-1185">Reference proteome</keyword>
<dbReference type="InterPro" id="IPR040326">
    <property type="entry name" value="HAP2/GCS1"/>
</dbReference>
<evidence type="ECO:0000259" key="13">
    <source>
        <dbReference type="Pfam" id="PF10699"/>
    </source>
</evidence>
<dbReference type="GO" id="GO:0005886">
    <property type="term" value="C:plasma membrane"/>
    <property type="evidence" value="ECO:0007669"/>
    <property type="project" value="UniProtKB-SubCell"/>
</dbReference>
<evidence type="ECO:0000256" key="2">
    <source>
        <dbReference type="ARBA" id="ARBA00010929"/>
    </source>
</evidence>
<dbReference type="InParanoid" id="A0A2V0PDV6"/>
<comment type="caution">
    <text evidence="14">The sequence shown here is derived from an EMBL/GenBank/DDBJ whole genome shotgun (WGS) entry which is preliminary data.</text>
</comment>
<dbReference type="PANTHER" id="PTHR31764:SF0">
    <property type="entry name" value="GENERATIVE CELL SPECIFIC-1_HAP2 DOMAIN-CONTAINING PROTEIN"/>
    <property type="match status" value="1"/>
</dbReference>
<sequence length="1018" mass="104133">MPPAGALWRLLCPALLLALGPPACRAVDVIAASRLETCVFDVTLSAAGGQQLSCAQKLVMALSVDSGDAVATSSLELTLGCIGSPTGACPCPCDYASDLGCQCRDLTSPLRVNITKSPLWASYPLQYLQPFNWKPTEGVVRPKDAVCLDGEYEEDPSCGWYYLAGVKQPDSQGFKCECTASQIWDETFGTNKERTRGNLDCDFFSNLWQIAIGRNPCSAHCLVYDSVWAGSYSLGAATLHFEIGVGISASLAGAGGAVQVTSETIEVSPVTPIATSEGRVLLVKLLGDLAGYSQLPVLSDKVLMVPATPHDLASAERWMLVGTGFPAFRNQPNGCARAPNTCLRGQLADLYEEDLARIRAGVTPLYSVRQFSYGTGSSLARAPGSGDIALALPVSSRRSSLITIEVAADSMRFVTNAAPGRITGTVAASFTLSLSNCSVGVAPVEALRLALEPNATVDVTPFQARGCCVPRVYVQDAAANADRYCWLMLYDSVPFYTNATEWGEIPTGGLNGTGDGYGARRTPAECVRVCGGGIHNLRCLWRNKCWGRIGGFVGLFAGLAATAAVLILLAKLGALMPMLSFCFGWLSCFRRRGGGRRGRGRSRGGRRASVPLEDEAADGGDDYAGSGSEGGGGSGKGGTRGGGKGGRRYSPSLVDDSADGAPPPRTSAARPPQQQQGRASLIRPPSGAGGGMLRPPGASGSGVWGSGAGGSGRPSEAGRGDPQQQPRATSSLAGGRGRFSEVHGGSTSGSGGGGGNGWRLAAGPSAAHQPASDGGRLRSGDWGSGEGRASVSYGGGQGAEPRLRPPPPAVLMQRQERGGSPSRGPRQQVFGNPAFDEGGAGGGEAGGGWRRGAVASAPGGRAPYEERQRGGGGGGRAPAGDWGSSAGQGRGDGGSSRAAPMLGRRSSSFGGDGGGGGARWPPAAAVPLAHASSGRQQQPGGPSSQPQRDRGPGFRSAPGGRAGGRSGSDEERPRGGSGGRPPSQAQARRSRSGRPPEGGRSGGAGGGGSVNPLYDLED</sequence>
<keyword evidence="7" id="KW-0446">Lipid-binding</keyword>
<dbReference type="GO" id="GO:0007338">
    <property type="term" value="P:single fertilization"/>
    <property type="evidence" value="ECO:0007669"/>
    <property type="project" value="UniProtKB-KW"/>
</dbReference>
<keyword evidence="10" id="KW-0278">Fertilization</keyword>
<keyword evidence="3" id="KW-1003">Cell membrane</keyword>
<keyword evidence="4" id="KW-0812">Transmembrane</keyword>
<proteinExistence type="inferred from homology"/>
<evidence type="ECO:0000256" key="8">
    <source>
        <dbReference type="ARBA" id="ARBA00023136"/>
    </source>
</evidence>
<dbReference type="GO" id="GO:0008289">
    <property type="term" value="F:lipid binding"/>
    <property type="evidence" value="ECO:0007669"/>
    <property type="project" value="UniProtKB-KW"/>
</dbReference>
<feature type="compositionally biased region" description="Gly residues" evidence="11">
    <location>
        <begin position="838"/>
        <end position="850"/>
    </location>
</feature>
<feature type="signal peptide" evidence="12">
    <location>
        <begin position="1"/>
        <end position="26"/>
    </location>
</feature>
<dbReference type="Pfam" id="PF10699">
    <property type="entry name" value="HAP2-GCS1"/>
    <property type="match status" value="1"/>
</dbReference>
<dbReference type="Proteomes" id="UP000247498">
    <property type="component" value="Unassembled WGS sequence"/>
</dbReference>
<evidence type="ECO:0000313" key="15">
    <source>
        <dbReference type="Proteomes" id="UP000247498"/>
    </source>
</evidence>
<evidence type="ECO:0000256" key="11">
    <source>
        <dbReference type="SAM" id="MobiDB-lite"/>
    </source>
</evidence>
<feature type="compositionally biased region" description="Low complexity" evidence="11">
    <location>
        <begin position="932"/>
        <end position="946"/>
    </location>
</feature>
<feature type="compositionally biased region" description="Gly residues" evidence="11">
    <location>
        <begin position="627"/>
        <end position="644"/>
    </location>
</feature>
<accession>A0A2V0PDV6</accession>
<feature type="compositionally biased region" description="Gly residues" evidence="11">
    <location>
        <begin position="999"/>
        <end position="1009"/>
    </location>
</feature>
<feature type="compositionally biased region" description="Acidic residues" evidence="11">
    <location>
        <begin position="612"/>
        <end position="621"/>
    </location>
</feature>
<feature type="compositionally biased region" description="Low complexity" evidence="11">
    <location>
        <begin position="666"/>
        <end position="676"/>
    </location>
</feature>
<keyword evidence="6" id="KW-1133">Transmembrane helix</keyword>
<dbReference type="AlphaFoldDB" id="A0A2V0PDV6"/>
<feature type="compositionally biased region" description="Polar residues" evidence="11">
    <location>
        <begin position="722"/>
        <end position="732"/>
    </location>
</feature>
<dbReference type="PANTHER" id="PTHR31764">
    <property type="entry name" value="PROTEIN HAPLESS 2"/>
    <property type="match status" value="1"/>
</dbReference>
<evidence type="ECO:0000256" key="4">
    <source>
        <dbReference type="ARBA" id="ARBA00022692"/>
    </source>
</evidence>
<comment type="similarity">
    <text evidence="2">Belongs to the HAP2/GCS1 family.</text>
</comment>
<evidence type="ECO:0000256" key="9">
    <source>
        <dbReference type="ARBA" id="ARBA00023157"/>
    </source>
</evidence>
<evidence type="ECO:0000256" key="5">
    <source>
        <dbReference type="ARBA" id="ARBA00022729"/>
    </source>
</evidence>
<feature type="chain" id="PRO_5015917049" description="Generative cell specific-1/HAP2 domain-containing protein" evidence="12">
    <location>
        <begin position="27"/>
        <end position="1018"/>
    </location>
</feature>
<feature type="region of interest" description="Disordered" evidence="11">
    <location>
        <begin position="593"/>
        <end position="1018"/>
    </location>
</feature>
<dbReference type="OrthoDB" id="272303at2759"/>
<evidence type="ECO:0000313" key="14">
    <source>
        <dbReference type="EMBL" id="GBF95275.1"/>
    </source>
</evidence>
<feature type="compositionally biased region" description="Gly residues" evidence="11">
    <location>
        <begin position="746"/>
        <end position="757"/>
    </location>
</feature>